<comment type="caution">
    <text evidence="1">The sequence shown here is derived from an EMBL/GenBank/DDBJ whole genome shotgun (WGS) entry which is preliminary data.</text>
</comment>
<keyword evidence="2" id="KW-1185">Reference proteome</keyword>
<dbReference type="AlphaFoldDB" id="A0A427YF35"/>
<gene>
    <name evidence="1" type="ORF">EHS25_001781</name>
</gene>
<sequence>MHLVVSQRPIRYNCVTRAEETHTTETVHTGRRALGQSGLGKYSMLGKTLLLIGEPAPARITTAVDRVLVEGEQVTPDVAGMSSTTDVTEAVRKLI</sequence>
<accession>A0A427YF35</accession>
<evidence type="ECO:0000313" key="2">
    <source>
        <dbReference type="Proteomes" id="UP000279259"/>
    </source>
</evidence>
<dbReference type="OrthoDB" id="419183at2759"/>
<protein>
    <submittedName>
        <fullName evidence="1">Uncharacterized protein</fullName>
    </submittedName>
</protein>
<dbReference type="EMBL" id="RSCD01000012">
    <property type="protein sequence ID" value="RSH89795.1"/>
    <property type="molecule type" value="Genomic_DNA"/>
</dbReference>
<name>A0A427YF35_9TREE</name>
<reference evidence="1 2" key="1">
    <citation type="submission" date="2018-11" db="EMBL/GenBank/DDBJ databases">
        <title>Genome sequence of Saitozyma podzolica DSM 27192.</title>
        <authorList>
            <person name="Aliyu H."/>
            <person name="Gorte O."/>
            <person name="Ochsenreither K."/>
        </authorList>
    </citation>
    <scope>NUCLEOTIDE SEQUENCE [LARGE SCALE GENOMIC DNA]</scope>
    <source>
        <strain evidence="1 2">DSM 27192</strain>
    </source>
</reference>
<dbReference type="Proteomes" id="UP000279259">
    <property type="component" value="Unassembled WGS sequence"/>
</dbReference>
<evidence type="ECO:0000313" key="1">
    <source>
        <dbReference type="EMBL" id="RSH89795.1"/>
    </source>
</evidence>
<proteinExistence type="predicted"/>
<organism evidence="1 2">
    <name type="scientific">Saitozyma podzolica</name>
    <dbReference type="NCBI Taxonomy" id="1890683"/>
    <lineage>
        <taxon>Eukaryota</taxon>
        <taxon>Fungi</taxon>
        <taxon>Dikarya</taxon>
        <taxon>Basidiomycota</taxon>
        <taxon>Agaricomycotina</taxon>
        <taxon>Tremellomycetes</taxon>
        <taxon>Tremellales</taxon>
        <taxon>Trimorphomycetaceae</taxon>
        <taxon>Saitozyma</taxon>
    </lineage>
</organism>